<evidence type="ECO:0000256" key="3">
    <source>
        <dbReference type="SAM" id="SignalP"/>
    </source>
</evidence>
<dbReference type="RefSeq" id="WP_084313166.1">
    <property type="nucleotide sequence ID" value="NZ_FNIJ01000001.1"/>
</dbReference>
<proteinExistence type="predicted"/>
<feature type="signal peptide" evidence="3">
    <location>
        <begin position="1"/>
        <end position="20"/>
    </location>
</feature>
<accession>A0A1G9YIR5</accession>
<keyword evidence="2" id="KW-1133">Transmembrane helix</keyword>
<sequence length="123" mass="13972">MHRIAPLLFAGLTLSTALQAEETPAAAEPGATLEQRLAEAERQRDELAVQLQRADSDTARLAGLRQENQRLRQQLQRVQAQQPQRLLNEQQTWYVTGAATALLAFFLGALSRGRRRQRREWLN</sequence>
<evidence type="ECO:0000313" key="4">
    <source>
        <dbReference type="EMBL" id="SDN09128.1"/>
    </source>
</evidence>
<organism evidence="4 5">
    <name type="scientific">Pseudomonas jinjuensis</name>
    <dbReference type="NCBI Taxonomy" id="198616"/>
    <lineage>
        <taxon>Bacteria</taxon>
        <taxon>Pseudomonadati</taxon>
        <taxon>Pseudomonadota</taxon>
        <taxon>Gammaproteobacteria</taxon>
        <taxon>Pseudomonadales</taxon>
        <taxon>Pseudomonadaceae</taxon>
        <taxon>Pseudomonas</taxon>
    </lineage>
</organism>
<feature type="transmembrane region" description="Helical" evidence="2">
    <location>
        <begin position="92"/>
        <end position="110"/>
    </location>
</feature>
<dbReference type="Proteomes" id="UP000242957">
    <property type="component" value="Unassembled WGS sequence"/>
</dbReference>
<keyword evidence="1" id="KW-0175">Coiled coil</keyword>
<reference evidence="5" key="1">
    <citation type="submission" date="2016-10" db="EMBL/GenBank/DDBJ databases">
        <authorList>
            <person name="Varghese N."/>
            <person name="Submissions S."/>
        </authorList>
    </citation>
    <scope>NUCLEOTIDE SEQUENCE [LARGE SCALE GENOMIC DNA]</scope>
    <source>
        <strain evidence="5">JCM 21621</strain>
    </source>
</reference>
<keyword evidence="2" id="KW-0472">Membrane</keyword>
<feature type="coiled-coil region" evidence="1">
    <location>
        <begin position="30"/>
        <end position="81"/>
    </location>
</feature>
<evidence type="ECO:0000256" key="2">
    <source>
        <dbReference type="SAM" id="Phobius"/>
    </source>
</evidence>
<feature type="chain" id="PRO_5017218905" description="Translation initiation factor 2 (IF-2, GTPase)" evidence="3">
    <location>
        <begin position="21"/>
        <end position="123"/>
    </location>
</feature>
<dbReference type="AlphaFoldDB" id="A0A1G9YIR5"/>
<evidence type="ECO:0000256" key="1">
    <source>
        <dbReference type="SAM" id="Coils"/>
    </source>
</evidence>
<dbReference type="STRING" id="198616.SAMN05216193_10182"/>
<evidence type="ECO:0000313" key="5">
    <source>
        <dbReference type="Proteomes" id="UP000242957"/>
    </source>
</evidence>
<dbReference type="EMBL" id="FNIJ01000001">
    <property type="protein sequence ID" value="SDN09128.1"/>
    <property type="molecule type" value="Genomic_DNA"/>
</dbReference>
<keyword evidence="2" id="KW-0812">Transmembrane</keyword>
<protein>
    <recommendedName>
        <fullName evidence="6">Translation initiation factor 2 (IF-2, GTPase)</fullName>
    </recommendedName>
</protein>
<gene>
    <name evidence="4" type="ORF">SAMN05216193_10182</name>
</gene>
<keyword evidence="3" id="KW-0732">Signal</keyword>
<evidence type="ECO:0008006" key="6">
    <source>
        <dbReference type="Google" id="ProtNLM"/>
    </source>
</evidence>
<keyword evidence="5" id="KW-1185">Reference proteome</keyword>
<name>A0A1G9YIR5_9PSED</name>